<feature type="domain" description="TarS/TarP linker" evidence="2">
    <location>
        <begin position="235"/>
        <end position="320"/>
    </location>
</feature>
<gene>
    <name evidence="3" type="ORF">Afil01_66950</name>
</gene>
<dbReference type="AlphaFoldDB" id="A0A9W6ST67"/>
<dbReference type="Proteomes" id="UP001165079">
    <property type="component" value="Unassembled WGS sequence"/>
</dbReference>
<name>A0A9W6ST67_9ACTN</name>
<dbReference type="SUPFAM" id="SSF53448">
    <property type="entry name" value="Nucleotide-diphospho-sugar transferases"/>
    <property type="match status" value="1"/>
</dbReference>
<dbReference type="InterPro" id="IPR054028">
    <property type="entry name" value="TarS/TarP_linker"/>
</dbReference>
<dbReference type="CDD" id="cd00761">
    <property type="entry name" value="Glyco_tranf_GTA_type"/>
    <property type="match status" value="1"/>
</dbReference>
<evidence type="ECO:0000259" key="1">
    <source>
        <dbReference type="Pfam" id="PF00535"/>
    </source>
</evidence>
<dbReference type="InterPro" id="IPR001173">
    <property type="entry name" value="Glyco_trans_2-like"/>
</dbReference>
<dbReference type="PANTHER" id="PTHR22916:SF3">
    <property type="entry name" value="UDP-GLCNAC:BETAGAL BETA-1,3-N-ACETYLGLUCOSAMINYLTRANSFERASE-LIKE PROTEIN 1"/>
    <property type="match status" value="1"/>
</dbReference>
<sequence length="629" mass="67466">MPSPDVSVVVAAYNALPYLRECVDSVLRQSIGTERMELIVVDDGSTDGSAAVLDEYAAAHPAVMRVTHQPNSGGPAAPRNAGMDLAQGKYVFFLDADDYLGDEALERLVAMAEANDADITLAKMKGVNGRGVAASMYKEDQPDADLFDSRVYWTLATLKLFRRDFLAEHGLRLDPSLPVGEDQPFTARAYLAAKRISVLASYDCYFARLREDGQNTTTKEGGAIRRLPFLKVMFEEILPLVEEGPKRDLLARRHLHIEQRDFLFYLAAEPDGPEKRAAFETFAGWVRAHLTPGSSEPLHAYDRVRLALVAAGHMDAAIALRLAEENREPYTAVVEDGRAYAAWAPFRAGLGVPDEAFEITREIGLRQTLDTAAWSADGYTLSGTATMGPVVPDGGALLVRARAGEPAHEVPASIVDGTWTATIPADLLGSLDEGFWDVSLRVNADGLSRLARVGRHGTADLGDAPAVCGPRGLAAYATEHGNLSFDVGLKRRASREALGLTGAWKDGVEVHAVAPHGAGPDIAVRLLYQGGGSRAVPTLVTPEGTVSAFVPAAELARLDLGVWRVAVSFTGGGGEVTLPVPHRAGLPKRVDVRATGVLITHVDGGLAVNLVRIPVKTRVKRMAKRLIGK</sequence>
<evidence type="ECO:0000259" key="2">
    <source>
        <dbReference type="Pfam" id="PF22181"/>
    </source>
</evidence>
<protein>
    <submittedName>
        <fullName evidence="3">Glycosyl transferase</fullName>
    </submittedName>
</protein>
<accession>A0A9W6ST67</accession>
<dbReference type="RefSeq" id="WP_285667454.1">
    <property type="nucleotide sequence ID" value="NZ_BSTX01000008.1"/>
</dbReference>
<keyword evidence="4" id="KW-1185">Reference proteome</keyword>
<dbReference type="EMBL" id="BSTX01000008">
    <property type="protein sequence ID" value="GLZ81888.1"/>
    <property type="molecule type" value="Genomic_DNA"/>
</dbReference>
<evidence type="ECO:0000313" key="4">
    <source>
        <dbReference type="Proteomes" id="UP001165079"/>
    </source>
</evidence>
<dbReference type="Pfam" id="PF00535">
    <property type="entry name" value="Glycos_transf_2"/>
    <property type="match status" value="1"/>
</dbReference>
<dbReference type="Gene3D" id="3.90.550.10">
    <property type="entry name" value="Spore Coat Polysaccharide Biosynthesis Protein SpsA, Chain A"/>
    <property type="match status" value="1"/>
</dbReference>
<evidence type="ECO:0000313" key="3">
    <source>
        <dbReference type="EMBL" id="GLZ81888.1"/>
    </source>
</evidence>
<dbReference type="Pfam" id="PF22181">
    <property type="entry name" value="TarS_linker"/>
    <property type="match status" value="1"/>
</dbReference>
<organism evidence="3 4">
    <name type="scientific">Actinorhabdospora filicis</name>
    <dbReference type="NCBI Taxonomy" id="1785913"/>
    <lineage>
        <taxon>Bacteria</taxon>
        <taxon>Bacillati</taxon>
        <taxon>Actinomycetota</taxon>
        <taxon>Actinomycetes</taxon>
        <taxon>Micromonosporales</taxon>
        <taxon>Micromonosporaceae</taxon>
        <taxon>Actinorhabdospora</taxon>
    </lineage>
</organism>
<dbReference type="GO" id="GO:0016758">
    <property type="term" value="F:hexosyltransferase activity"/>
    <property type="evidence" value="ECO:0007669"/>
    <property type="project" value="UniProtKB-ARBA"/>
</dbReference>
<comment type="caution">
    <text evidence="3">The sequence shown here is derived from an EMBL/GenBank/DDBJ whole genome shotgun (WGS) entry which is preliminary data.</text>
</comment>
<reference evidence="3" key="1">
    <citation type="submission" date="2023-03" db="EMBL/GenBank/DDBJ databases">
        <title>Actinorhabdospora filicis NBRC 111898.</title>
        <authorList>
            <person name="Ichikawa N."/>
            <person name="Sato H."/>
            <person name="Tonouchi N."/>
        </authorList>
    </citation>
    <scope>NUCLEOTIDE SEQUENCE</scope>
    <source>
        <strain evidence="3">NBRC 111898</strain>
    </source>
</reference>
<feature type="domain" description="Glycosyltransferase 2-like" evidence="1">
    <location>
        <begin position="7"/>
        <end position="136"/>
    </location>
</feature>
<dbReference type="PANTHER" id="PTHR22916">
    <property type="entry name" value="GLYCOSYLTRANSFERASE"/>
    <property type="match status" value="1"/>
</dbReference>
<proteinExistence type="predicted"/>
<dbReference type="InterPro" id="IPR029044">
    <property type="entry name" value="Nucleotide-diphossugar_trans"/>
</dbReference>
<keyword evidence="3" id="KW-0808">Transferase</keyword>